<evidence type="ECO:0000313" key="2">
    <source>
        <dbReference type="Proteomes" id="UP000325315"/>
    </source>
</evidence>
<dbReference type="EMBL" id="SMMG02000002">
    <property type="protein sequence ID" value="KAA3483852.1"/>
    <property type="molecule type" value="Genomic_DNA"/>
</dbReference>
<dbReference type="AlphaFoldDB" id="A0A5B6WSR5"/>
<comment type="caution">
    <text evidence="1">The sequence shown here is derived from an EMBL/GenBank/DDBJ whole genome shotgun (WGS) entry which is preliminary data.</text>
</comment>
<name>A0A5B6WSR5_9ROSI</name>
<reference evidence="2" key="1">
    <citation type="journal article" date="2019" name="Plant Biotechnol. J.">
        <title>Genome sequencing of the Australian wild diploid species Gossypium australe highlights disease resistance and delayed gland morphogenesis.</title>
        <authorList>
            <person name="Cai Y."/>
            <person name="Cai X."/>
            <person name="Wang Q."/>
            <person name="Wang P."/>
            <person name="Zhang Y."/>
            <person name="Cai C."/>
            <person name="Xu Y."/>
            <person name="Wang K."/>
            <person name="Zhou Z."/>
            <person name="Wang C."/>
            <person name="Geng S."/>
            <person name="Li B."/>
            <person name="Dong Q."/>
            <person name="Hou Y."/>
            <person name="Wang H."/>
            <person name="Ai P."/>
            <person name="Liu Z."/>
            <person name="Yi F."/>
            <person name="Sun M."/>
            <person name="An G."/>
            <person name="Cheng J."/>
            <person name="Zhang Y."/>
            <person name="Shi Q."/>
            <person name="Xie Y."/>
            <person name="Shi X."/>
            <person name="Chang Y."/>
            <person name="Huang F."/>
            <person name="Chen Y."/>
            <person name="Hong S."/>
            <person name="Mi L."/>
            <person name="Sun Q."/>
            <person name="Zhang L."/>
            <person name="Zhou B."/>
            <person name="Peng R."/>
            <person name="Zhang X."/>
            <person name="Liu F."/>
        </authorList>
    </citation>
    <scope>NUCLEOTIDE SEQUENCE [LARGE SCALE GENOMIC DNA]</scope>
    <source>
        <strain evidence="2">cv. PA1801</strain>
    </source>
</reference>
<protein>
    <submittedName>
        <fullName evidence="1">Uncharacterized protein</fullName>
    </submittedName>
</protein>
<proteinExistence type="predicted"/>
<sequence>MFGAQTSWDHFLVLLKINTSSKRWTMSQNGRNDEGSHVCSKQLEVDLAKYRFKHCITTTQIGKTRACDWMTHCRHIEQLTKSR</sequence>
<dbReference type="Proteomes" id="UP000325315">
    <property type="component" value="Unassembled WGS sequence"/>
</dbReference>
<gene>
    <name evidence="1" type="ORF">EPI10_005987</name>
</gene>
<organism evidence="1 2">
    <name type="scientific">Gossypium australe</name>
    <dbReference type="NCBI Taxonomy" id="47621"/>
    <lineage>
        <taxon>Eukaryota</taxon>
        <taxon>Viridiplantae</taxon>
        <taxon>Streptophyta</taxon>
        <taxon>Embryophyta</taxon>
        <taxon>Tracheophyta</taxon>
        <taxon>Spermatophyta</taxon>
        <taxon>Magnoliopsida</taxon>
        <taxon>eudicotyledons</taxon>
        <taxon>Gunneridae</taxon>
        <taxon>Pentapetalae</taxon>
        <taxon>rosids</taxon>
        <taxon>malvids</taxon>
        <taxon>Malvales</taxon>
        <taxon>Malvaceae</taxon>
        <taxon>Malvoideae</taxon>
        <taxon>Gossypium</taxon>
    </lineage>
</organism>
<accession>A0A5B6WSR5</accession>
<keyword evidence="2" id="KW-1185">Reference proteome</keyword>
<evidence type="ECO:0000313" key="1">
    <source>
        <dbReference type="EMBL" id="KAA3483852.1"/>
    </source>
</evidence>